<name>A0A0S4XJF5_RALSL</name>
<accession>A0A0S4XJF5</accession>
<dbReference type="EMBL" id="LN899822">
    <property type="protein sequence ID" value="CUV63730.1"/>
    <property type="molecule type" value="Genomic_DNA"/>
</dbReference>
<feature type="compositionally biased region" description="Basic and acidic residues" evidence="1">
    <location>
        <begin position="55"/>
        <end position="67"/>
    </location>
</feature>
<gene>
    <name evidence="2" type="ORF">RD1301_v1_3800001</name>
</gene>
<protein>
    <submittedName>
        <fullName evidence="2">Uncharacterized protein</fullName>
    </submittedName>
</protein>
<feature type="region of interest" description="Disordered" evidence="1">
    <location>
        <begin position="54"/>
        <end position="74"/>
    </location>
</feature>
<evidence type="ECO:0000313" key="2">
    <source>
        <dbReference type="EMBL" id="CUV63730.1"/>
    </source>
</evidence>
<reference evidence="2" key="1">
    <citation type="submission" date="2015-10" db="EMBL/GenBank/DDBJ databases">
        <authorList>
            <person name="Gilbert D.G."/>
        </authorList>
    </citation>
    <scope>NUCLEOTIDE SEQUENCE</scope>
    <source>
        <strain evidence="2">Phyl III-seqv23</strain>
    </source>
</reference>
<evidence type="ECO:0000256" key="1">
    <source>
        <dbReference type="SAM" id="MobiDB-lite"/>
    </source>
</evidence>
<proteinExistence type="predicted"/>
<dbReference type="AlphaFoldDB" id="A0A0S4XJF5"/>
<organism evidence="2">
    <name type="scientific">Ralstonia solanacearum</name>
    <name type="common">Pseudomonas solanacearum</name>
    <dbReference type="NCBI Taxonomy" id="305"/>
    <lineage>
        <taxon>Bacteria</taxon>
        <taxon>Pseudomonadati</taxon>
        <taxon>Pseudomonadota</taxon>
        <taxon>Betaproteobacteria</taxon>
        <taxon>Burkholderiales</taxon>
        <taxon>Burkholderiaceae</taxon>
        <taxon>Ralstonia</taxon>
        <taxon>Ralstonia solanacearum species complex</taxon>
    </lineage>
</organism>
<sequence>MRRPATASAGSEPHTRIFQLAMRPAAGTPSGWHLDTPAACAPLAQIFEIFNSHRNSSDADRLDDRLQSHAQIKK</sequence>